<organism evidence="1 2">
    <name type="scientific">Labrys miyagiensis</name>
    <dbReference type="NCBI Taxonomy" id="346912"/>
    <lineage>
        <taxon>Bacteria</taxon>
        <taxon>Pseudomonadati</taxon>
        <taxon>Pseudomonadota</taxon>
        <taxon>Alphaproteobacteria</taxon>
        <taxon>Hyphomicrobiales</taxon>
        <taxon>Xanthobacteraceae</taxon>
        <taxon>Labrys</taxon>
    </lineage>
</organism>
<evidence type="ECO:0000313" key="1">
    <source>
        <dbReference type="EMBL" id="GLS23537.1"/>
    </source>
</evidence>
<accession>A0ABQ6CT63</accession>
<keyword evidence="2" id="KW-1185">Reference proteome</keyword>
<comment type="caution">
    <text evidence="1">The sequence shown here is derived from an EMBL/GenBank/DDBJ whole genome shotgun (WGS) entry which is preliminary data.</text>
</comment>
<dbReference type="Proteomes" id="UP001156882">
    <property type="component" value="Unassembled WGS sequence"/>
</dbReference>
<dbReference type="EMBL" id="BSPC01000075">
    <property type="protein sequence ID" value="GLS23537.1"/>
    <property type="molecule type" value="Genomic_DNA"/>
</dbReference>
<proteinExistence type="predicted"/>
<name>A0ABQ6CT63_9HYPH</name>
<reference evidence="2" key="1">
    <citation type="journal article" date="2019" name="Int. J. Syst. Evol. Microbiol.">
        <title>The Global Catalogue of Microorganisms (GCM) 10K type strain sequencing project: providing services to taxonomists for standard genome sequencing and annotation.</title>
        <authorList>
            <consortium name="The Broad Institute Genomics Platform"/>
            <consortium name="The Broad Institute Genome Sequencing Center for Infectious Disease"/>
            <person name="Wu L."/>
            <person name="Ma J."/>
        </authorList>
    </citation>
    <scope>NUCLEOTIDE SEQUENCE [LARGE SCALE GENOMIC DNA]</scope>
    <source>
        <strain evidence="2">NBRC 101365</strain>
    </source>
</reference>
<protein>
    <submittedName>
        <fullName evidence="1">Uncharacterized protein</fullName>
    </submittedName>
</protein>
<evidence type="ECO:0000313" key="2">
    <source>
        <dbReference type="Proteomes" id="UP001156882"/>
    </source>
</evidence>
<gene>
    <name evidence="1" type="ORF">GCM10007874_65580</name>
</gene>
<dbReference type="RefSeq" id="WP_284316469.1">
    <property type="nucleotide sequence ID" value="NZ_BSPC01000075.1"/>
</dbReference>
<sequence length="62" mass="6960">MADFLEDAKKLIEERQTDRLLASRMGKASAITAANEISDELTLIRALLQEVLEELRSGNRSK</sequence>